<keyword evidence="1 2" id="KW-0129">CBS domain</keyword>
<feature type="domain" description="CBS" evidence="3">
    <location>
        <begin position="27"/>
        <end position="83"/>
    </location>
</feature>
<dbReference type="InterPro" id="IPR000644">
    <property type="entry name" value="CBS_dom"/>
</dbReference>
<dbReference type="PATRIC" id="fig|1001994.6.peg.1893"/>
<protein>
    <submittedName>
        <fullName evidence="4">Putative signal-transduction protein with CBS domains</fullName>
    </submittedName>
</protein>
<dbReference type="InterPro" id="IPR046342">
    <property type="entry name" value="CBS_dom_sf"/>
</dbReference>
<dbReference type="PANTHER" id="PTHR43080:SF2">
    <property type="entry name" value="CBS DOMAIN-CONTAINING PROTEIN"/>
    <property type="match status" value="1"/>
</dbReference>
<dbReference type="Proteomes" id="UP000004440">
    <property type="component" value="Unassembled WGS sequence"/>
</dbReference>
<dbReference type="PANTHER" id="PTHR43080">
    <property type="entry name" value="CBS DOMAIN-CONTAINING PROTEIN CBSX3, MITOCHONDRIAL"/>
    <property type="match status" value="1"/>
</dbReference>
<evidence type="ECO:0000313" key="4">
    <source>
        <dbReference type="EMBL" id="EGP94667.1"/>
    </source>
</evidence>
<gene>
    <name evidence="4" type="ORF">MY1_1923</name>
</gene>
<dbReference type="Gene3D" id="3.10.580.10">
    <property type="entry name" value="CBS-domain"/>
    <property type="match status" value="1"/>
</dbReference>
<organism evidence="4 5">
    <name type="scientific">Nitrosarchaeum koreense MY1</name>
    <dbReference type="NCBI Taxonomy" id="1001994"/>
    <lineage>
        <taxon>Archaea</taxon>
        <taxon>Nitrososphaerota</taxon>
        <taxon>Nitrososphaeria</taxon>
        <taxon>Nitrosopumilales</taxon>
        <taxon>Nitrosopumilaceae</taxon>
        <taxon>Nitrosarchaeum</taxon>
    </lineage>
</organism>
<dbReference type="EMBL" id="AFPU01000001">
    <property type="protein sequence ID" value="EGP94667.1"/>
    <property type="molecule type" value="Genomic_DNA"/>
</dbReference>
<reference evidence="4 5" key="1">
    <citation type="journal article" date="2011" name="J. Bacteriol.">
        <title>Genome Sequence of an Ammonia-Oxidizing Soil Archaeon, "Candidatus Nitrosoarchaeum koreensis" MY1.</title>
        <authorList>
            <person name="Kim B.K."/>
            <person name="Jung M.Y."/>
            <person name="Yu D.S."/>
            <person name="Park S.J."/>
            <person name="Oh T.K."/>
            <person name="Rhee S.K."/>
            <person name="Kim J.F."/>
        </authorList>
    </citation>
    <scope>NUCLEOTIDE SEQUENCE [LARGE SCALE GENOMIC DNA]</scope>
    <source>
        <strain evidence="4 5">MY1</strain>
    </source>
</reference>
<dbReference type="PROSITE" id="PS51371">
    <property type="entry name" value="CBS"/>
    <property type="match status" value="2"/>
</dbReference>
<dbReference type="InterPro" id="IPR051257">
    <property type="entry name" value="Diverse_CBS-Domain"/>
</dbReference>
<name>F9CUW3_9ARCH</name>
<proteinExistence type="predicted"/>
<evidence type="ECO:0000256" key="2">
    <source>
        <dbReference type="PROSITE-ProRule" id="PRU00703"/>
    </source>
</evidence>
<sequence length="164" mass="18638">MHENKDLIYKKKIIENNMAHTFVKDVMINDLATLDVSTSIKDAAKLMDEKNIGCIIVTKNQLPVGILTERDFVKRITAKEKPLSTVLEEVMSSPLIEIDSNETVWEAAQIMKINNIHKLPVKKDNHIIGIVTTTDLVKICSVGSDSEMRRICDQIITRMEKENF</sequence>
<dbReference type="AlphaFoldDB" id="F9CUW3"/>
<feature type="domain" description="CBS" evidence="3">
    <location>
        <begin position="91"/>
        <end position="146"/>
    </location>
</feature>
<dbReference type="STRING" id="1001994.MY1_1923"/>
<dbReference type="Pfam" id="PF00571">
    <property type="entry name" value="CBS"/>
    <property type="match status" value="2"/>
</dbReference>
<evidence type="ECO:0000259" key="3">
    <source>
        <dbReference type="PROSITE" id="PS51371"/>
    </source>
</evidence>
<evidence type="ECO:0000313" key="5">
    <source>
        <dbReference type="Proteomes" id="UP000004440"/>
    </source>
</evidence>
<comment type="caution">
    <text evidence="4">The sequence shown here is derived from an EMBL/GenBank/DDBJ whole genome shotgun (WGS) entry which is preliminary data.</text>
</comment>
<accession>F9CUW3</accession>
<evidence type="ECO:0000256" key="1">
    <source>
        <dbReference type="ARBA" id="ARBA00023122"/>
    </source>
</evidence>
<dbReference type="SUPFAM" id="SSF54631">
    <property type="entry name" value="CBS-domain pair"/>
    <property type="match status" value="1"/>
</dbReference>
<dbReference type="SMART" id="SM00116">
    <property type="entry name" value="CBS"/>
    <property type="match status" value="2"/>
</dbReference>
<keyword evidence="5" id="KW-1185">Reference proteome</keyword>